<reference evidence="3" key="1">
    <citation type="journal article" date="2023" name="Mol. Phylogenet. Evol.">
        <title>Genome-scale phylogeny and comparative genomics of the fungal order Sordariales.</title>
        <authorList>
            <person name="Hensen N."/>
            <person name="Bonometti L."/>
            <person name="Westerberg I."/>
            <person name="Brannstrom I.O."/>
            <person name="Guillou S."/>
            <person name="Cros-Aarteil S."/>
            <person name="Calhoun S."/>
            <person name="Haridas S."/>
            <person name="Kuo A."/>
            <person name="Mondo S."/>
            <person name="Pangilinan J."/>
            <person name="Riley R."/>
            <person name="LaButti K."/>
            <person name="Andreopoulos B."/>
            <person name="Lipzen A."/>
            <person name="Chen C."/>
            <person name="Yan M."/>
            <person name="Daum C."/>
            <person name="Ng V."/>
            <person name="Clum A."/>
            <person name="Steindorff A."/>
            <person name="Ohm R.A."/>
            <person name="Martin F."/>
            <person name="Silar P."/>
            <person name="Natvig D.O."/>
            <person name="Lalanne C."/>
            <person name="Gautier V."/>
            <person name="Ament-Velasquez S.L."/>
            <person name="Kruys A."/>
            <person name="Hutchinson M.I."/>
            <person name="Powell A.J."/>
            <person name="Barry K."/>
            <person name="Miller A.N."/>
            <person name="Grigoriev I.V."/>
            <person name="Debuchy R."/>
            <person name="Gladieux P."/>
            <person name="Hiltunen Thoren M."/>
            <person name="Johannesson H."/>
        </authorList>
    </citation>
    <scope>NUCLEOTIDE SEQUENCE</scope>
    <source>
        <strain evidence="3">CBS 538.74</strain>
    </source>
</reference>
<dbReference type="Pfam" id="PF24864">
    <property type="entry name" value="DUF7730"/>
    <property type="match status" value="1"/>
</dbReference>
<name>A0AAN6VQQ4_9PEZI</name>
<protein>
    <recommendedName>
        <fullName evidence="2">DUF7730 domain-containing protein</fullName>
    </recommendedName>
</protein>
<accession>A0AAN6VQQ4</accession>
<feature type="compositionally biased region" description="Low complexity" evidence="1">
    <location>
        <begin position="35"/>
        <end position="54"/>
    </location>
</feature>
<dbReference type="PANTHER" id="PTHR38790:SF4">
    <property type="entry name" value="2EXR DOMAIN-CONTAINING PROTEIN"/>
    <property type="match status" value="1"/>
</dbReference>
<evidence type="ECO:0000256" key="1">
    <source>
        <dbReference type="SAM" id="MobiDB-lite"/>
    </source>
</evidence>
<comment type="caution">
    <text evidence="3">The sequence shown here is derived from an EMBL/GenBank/DDBJ whole genome shotgun (WGS) entry which is preliminary data.</text>
</comment>
<dbReference type="AlphaFoldDB" id="A0AAN6VQQ4"/>
<proteinExistence type="predicted"/>
<reference evidence="3" key="2">
    <citation type="submission" date="2023-05" db="EMBL/GenBank/DDBJ databases">
        <authorList>
            <consortium name="Lawrence Berkeley National Laboratory"/>
            <person name="Steindorff A."/>
            <person name="Hensen N."/>
            <person name="Bonometti L."/>
            <person name="Westerberg I."/>
            <person name="Brannstrom I.O."/>
            <person name="Guillou S."/>
            <person name="Cros-Aarteil S."/>
            <person name="Calhoun S."/>
            <person name="Haridas S."/>
            <person name="Kuo A."/>
            <person name="Mondo S."/>
            <person name="Pangilinan J."/>
            <person name="Riley R."/>
            <person name="Labutti K."/>
            <person name="Andreopoulos B."/>
            <person name="Lipzen A."/>
            <person name="Chen C."/>
            <person name="Yanf M."/>
            <person name="Daum C."/>
            <person name="Ng V."/>
            <person name="Clum A."/>
            <person name="Ohm R."/>
            <person name="Martin F."/>
            <person name="Silar P."/>
            <person name="Natvig D."/>
            <person name="Lalanne C."/>
            <person name="Gautier V."/>
            <person name="Ament-Velasquez S.L."/>
            <person name="Kruys A."/>
            <person name="Hutchinson M.I."/>
            <person name="Powell A.J."/>
            <person name="Barry K."/>
            <person name="Miller A.N."/>
            <person name="Grigoriev I.V."/>
            <person name="Debuchy R."/>
            <person name="Gladieux P."/>
            <person name="Thoren M.H."/>
            <person name="Johannesson H."/>
        </authorList>
    </citation>
    <scope>NUCLEOTIDE SEQUENCE</scope>
    <source>
        <strain evidence="3">CBS 538.74</strain>
    </source>
</reference>
<keyword evidence="4" id="KW-1185">Reference proteome</keyword>
<dbReference type="Proteomes" id="UP001302745">
    <property type="component" value="Unassembled WGS sequence"/>
</dbReference>
<dbReference type="EMBL" id="MU856875">
    <property type="protein sequence ID" value="KAK4156062.1"/>
    <property type="molecule type" value="Genomic_DNA"/>
</dbReference>
<evidence type="ECO:0000313" key="4">
    <source>
        <dbReference type="Proteomes" id="UP001302745"/>
    </source>
</evidence>
<evidence type="ECO:0000313" key="3">
    <source>
        <dbReference type="EMBL" id="KAK4156062.1"/>
    </source>
</evidence>
<sequence>MSFIRELFGSRRPVRRQQEPEQAPTATGPSHALDTLPTLPATRRPITPPTSSTAQLASPFFRLPPELRQQIYRLVLSGREIHIDLRYTAVETTTPHSTHGASFDVCRRWRWRASNCHRHPDAPPIADRCGWGGPPPTACILFNGTSSSSCAVGPEVLALLRSCRLAYREAIEVLYADNTFHVCTGALLLYTPRLLPPAARAVTSLIFQVTEESVWMYADEHLGIEKGLPAYEVLLRRLPVAFPSLVRLLVVVQGSLWRGRPGGGAELSPVYRDAVKDCLLSSMDGAVAGFRRPLVDCVLAMRESAFDRVMVEERAAAEKVELREGMWVQFWRAVSVVRGDQALDTGYWVRGVAPEESELVLGASALALLGRGA</sequence>
<feature type="region of interest" description="Disordered" evidence="1">
    <location>
        <begin position="8"/>
        <end position="55"/>
    </location>
</feature>
<dbReference type="InterPro" id="IPR056632">
    <property type="entry name" value="DUF7730"/>
</dbReference>
<feature type="domain" description="DUF7730" evidence="2">
    <location>
        <begin position="54"/>
        <end position="207"/>
    </location>
</feature>
<dbReference type="PANTHER" id="PTHR38790">
    <property type="entry name" value="2EXR DOMAIN-CONTAINING PROTEIN-RELATED"/>
    <property type="match status" value="1"/>
</dbReference>
<gene>
    <name evidence="3" type="ORF">C8A00DRAFT_31112</name>
</gene>
<evidence type="ECO:0000259" key="2">
    <source>
        <dbReference type="Pfam" id="PF24864"/>
    </source>
</evidence>
<organism evidence="3 4">
    <name type="scientific">Chaetomidium leptoderma</name>
    <dbReference type="NCBI Taxonomy" id="669021"/>
    <lineage>
        <taxon>Eukaryota</taxon>
        <taxon>Fungi</taxon>
        <taxon>Dikarya</taxon>
        <taxon>Ascomycota</taxon>
        <taxon>Pezizomycotina</taxon>
        <taxon>Sordariomycetes</taxon>
        <taxon>Sordariomycetidae</taxon>
        <taxon>Sordariales</taxon>
        <taxon>Chaetomiaceae</taxon>
        <taxon>Chaetomidium</taxon>
    </lineage>
</organism>